<evidence type="ECO:0000313" key="2">
    <source>
        <dbReference type="Proteomes" id="UP000054785"/>
    </source>
</evidence>
<organism evidence="1 2">
    <name type="scientific">Legionella geestiana</name>
    <dbReference type="NCBI Taxonomy" id="45065"/>
    <lineage>
        <taxon>Bacteria</taxon>
        <taxon>Pseudomonadati</taxon>
        <taxon>Pseudomonadota</taxon>
        <taxon>Gammaproteobacteria</taxon>
        <taxon>Legionellales</taxon>
        <taxon>Legionellaceae</taxon>
        <taxon>Legionella</taxon>
    </lineage>
</organism>
<dbReference type="PATRIC" id="fig|45065.4.peg.976"/>
<dbReference type="OrthoDB" id="9787807at2"/>
<comment type="caution">
    <text evidence="1">The sequence shown here is derived from an EMBL/GenBank/DDBJ whole genome shotgun (WGS) entry which is preliminary data.</text>
</comment>
<dbReference type="Proteomes" id="UP000054785">
    <property type="component" value="Unassembled WGS sequence"/>
</dbReference>
<dbReference type="EMBL" id="LNYC01000032">
    <property type="protein sequence ID" value="KTD00642.1"/>
    <property type="molecule type" value="Genomic_DNA"/>
</dbReference>
<dbReference type="AlphaFoldDB" id="A0A0W0TXY6"/>
<evidence type="ECO:0000313" key="1">
    <source>
        <dbReference type="EMBL" id="KTD00642.1"/>
    </source>
</evidence>
<keyword evidence="2" id="KW-1185">Reference proteome</keyword>
<name>A0A0W0TXY6_9GAMM</name>
<accession>A0A0W0TXY6</accession>
<reference evidence="1 2" key="1">
    <citation type="submission" date="2015-11" db="EMBL/GenBank/DDBJ databases">
        <title>Genomic analysis of 38 Legionella species identifies large and diverse effector repertoires.</title>
        <authorList>
            <person name="Burstein D."/>
            <person name="Amaro F."/>
            <person name="Zusman T."/>
            <person name="Lifshitz Z."/>
            <person name="Cohen O."/>
            <person name="Gilbert J.A."/>
            <person name="Pupko T."/>
            <person name="Shuman H.A."/>
            <person name="Segal G."/>
        </authorList>
    </citation>
    <scope>NUCLEOTIDE SEQUENCE [LARGE SCALE GENOMIC DNA]</scope>
    <source>
        <strain evidence="1 2">ATCC 49504</strain>
    </source>
</reference>
<protein>
    <submittedName>
        <fullName evidence="1">Uncharacterized protein</fullName>
    </submittedName>
</protein>
<dbReference type="STRING" id="45065.Lgee_0906"/>
<dbReference type="RefSeq" id="WP_028386996.1">
    <property type="nucleotide sequence ID" value="NZ_CAAAHN010000001.1"/>
</dbReference>
<gene>
    <name evidence="1" type="ORF">Lgee_0906</name>
</gene>
<proteinExistence type="predicted"/>
<sequence>MHAGALWGCGILDYREVFDVDDEILKGRILEHACGPTAFNAEQTARGQVVLSQDALFALPHSTLGEYINSAAENIHVKSRREGLRTFLADFTTGLREGRYRAVSELPFPETNFSFDCVLTAHSLFQDVHPNHLDYHLAILLELARLAPEVRLYPLTDHTGTPALLLGPLLLALQQKNHGTEVREVRGVDGGASGAMLRIWANECPL</sequence>